<dbReference type="AlphaFoldDB" id="A0AA48HHT2"/>
<reference evidence="5" key="1">
    <citation type="submission" date="2023-01" db="EMBL/GenBank/DDBJ databases">
        <title>Complete genome sequence of Planctobacterium marinum strain Dej080120_11.</title>
        <authorList>
            <person name="Ueki S."/>
            <person name="Maruyama F."/>
        </authorList>
    </citation>
    <scope>NUCLEOTIDE SEQUENCE</scope>
    <source>
        <strain evidence="5">Dej080120_11</strain>
    </source>
</reference>
<dbReference type="SFLD" id="SFLDG01129">
    <property type="entry name" value="C1.5:_HAD__Beta-PGM__Phosphata"/>
    <property type="match status" value="1"/>
</dbReference>
<keyword evidence="2" id="KW-0378">Hydrolase</keyword>
<keyword evidence="1" id="KW-0479">Metal-binding</keyword>
<dbReference type="PANTHER" id="PTHR43434:SF23">
    <property type="entry name" value="PHOSPHOGLYCOLATE PHOSPHATASE"/>
    <property type="match status" value="1"/>
</dbReference>
<evidence type="ECO:0000256" key="4">
    <source>
        <dbReference type="ARBA" id="ARBA00023277"/>
    </source>
</evidence>
<name>A0AA48HHT2_9ALTE</name>
<keyword evidence="3" id="KW-0460">Magnesium</keyword>
<evidence type="ECO:0000313" key="6">
    <source>
        <dbReference type="Proteomes" id="UP001333710"/>
    </source>
</evidence>
<dbReference type="Gene3D" id="3.40.50.1000">
    <property type="entry name" value="HAD superfamily/HAD-like"/>
    <property type="match status" value="1"/>
</dbReference>
<dbReference type="Proteomes" id="UP001333710">
    <property type="component" value="Chromosome"/>
</dbReference>
<dbReference type="GO" id="GO:0046872">
    <property type="term" value="F:metal ion binding"/>
    <property type="evidence" value="ECO:0007669"/>
    <property type="project" value="UniProtKB-KW"/>
</dbReference>
<dbReference type="Pfam" id="PF13419">
    <property type="entry name" value="HAD_2"/>
    <property type="match status" value="1"/>
</dbReference>
<keyword evidence="4" id="KW-0119">Carbohydrate metabolism</keyword>
<dbReference type="GO" id="GO:0006281">
    <property type="term" value="P:DNA repair"/>
    <property type="evidence" value="ECO:0007669"/>
    <property type="project" value="TreeGrafter"/>
</dbReference>
<accession>A0AA48HHT2</accession>
<keyword evidence="6" id="KW-1185">Reference proteome</keyword>
<dbReference type="InterPro" id="IPR023198">
    <property type="entry name" value="PGP-like_dom2"/>
</dbReference>
<evidence type="ECO:0000256" key="3">
    <source>
        <dbReference type="ARBA" id="ARBA00022842"/>
    </source>
</evidence>
<evidence type="ECO:0000256" key="1">
    <source>
        <dbReference type="ARBA" id="ARBA00022723"/>
    </source>
</evidence>
<dbReference type="Gene3D" id="1.10.150.240">
    <property type="entry name" value="Putative phosphatase, domain 2"/>
    <property type="match status" value="1"/>
</dbReference>
<dbReference type="InterPro" id="IPR023214">
    <property type="entry name" value="HAD_sf"/>
</dbReference>
<organism evidence="5 6">
    <name type="scientific">Planctobacterium marinum</name>
    <dbReference type="NCBI Taxonomy" id="1631968"/>
    <lineage>
        <taxon>Bacteria</taxon>
        <taxon>Pseudomonadati</taxon>
        <taxon>Pseudomonadota</taxon>
        <taxon>Gammaproteobacteria</taxon>
        <taxon>Alteromonadales</taxon>
        <taxon>Alteromonadaceae</taxon>
        <taxon>Planctobacterium</taxon>
    </lineage>
</organism>
<dbReference type="EMBL" id="AP027272">
    <property type="protein sequence ID" value="BDX06666.1"/>
    <property type="molecule type" value="Genomic_DNA"/>
</dbReference>
<dbReference type="InterPro" id="IPR041492">
    <property type="entry name" value="HAD_2"/>
</dbReference>
<dbReference type="SFLD" id="SFLDS00003">
    <property type="entry name" value="Haloacid_Dehalogenase"/>
    <property type="match status" value="1"/>
</dbReference>
<evidence type="ECO:0000256" key="2">
    <source>
        <dbReference type="ARBA" id="ARBA00022801"/>
    </source>
</evidence>
<gene>
    <name evidence="5" type="primary">gph-1</name>
    <name evidence="5" type="ORF">MACH26_21870</name>
</gene>
<dbReference type="NCBIfam" id="TIGR01549">
    <property type="entry name" value="HAD-SF-IA-v1"/>
    <property type="match status" value="1"/>
</dbReference>
<dbReference type="InterPro" id="IPR006439">
    <property type="entry name" value="HAD-SF_hydro_IA"/>
</dbReference>
<evidence type="ECO:0000313" key="5">
    <source>
        <dbReference type="EMBL" id="BDX06666.1"/>
    </source>
</evidence>
<sequence length="223" mass="25224">MIAPKAILFDLDGTLLDTAPDLGAALNFVLERHGFPAKSYQEYRVESSNGALGLLKMGMGEKFEKYDAEVLRAALLQYYQANICRNTRPFEGIVDLINHLDKNRIPWGIITNKPGFLTEPLLTHIPEFKHCRVCYSGDTFEQRKPHPEPLLKAAEKLSIEAENIWYVGDAKRDMEAARAAHMVPVLARYGYLTEAELQQNWDVDITVDSAREIMLLLNENAFG</sequence>
<dbReference type="SUPFAM" id="SSF56784">
    <property type="entry name" value="HAD-like"/>
    <property type="match status" value="1"/>
</dbReference>
<dbReference type="RefSeq" id="WP_338292673.1">
    <property type="nucleotide sequence ID" value="NZ_AP027272.1"/>
</dbReference>
<protein>
    <submittedName>
        <fullName evidence="5">Phosphoglycolate phosphatase</fullName>
    </submittedName>
</protein>
<dbReference type="SFLD" id="SFLDG01135">
    <property type="entry name" value="C1.5.6:_HAD__Beta-PGM__Phospha"/>
    <property type="match status" value="1"/>
</dbReference>
<dbReference type="InterPro" id="IPR050155">
    <property type="entry name" value="HAD-like_hydrolase_sf"/>
</dbReference>
<dbReference type="KEGG" id="pmaw:MACH26_21870"/>
<dbReference type="InterPro" id="IPR036412">
    <property type="entry name" value="HAD-like_sf"/>
</dbReference>
<dbReference type="GO" id="GO:0008967">
    <property type="term" value="F:phosphoglycolate phosphatase activity"/>
    <property type="evidence" value="ECO:0007669"/>
    <property type="project" value="TreeGrafter"/>
</dbReference>
<proteinExistence type="predicted"/>
<dbReference type="PANTHER" id="PTHR43434">
    <property type="entry name" value="PHOSPHOGLYCOLATE PHOSPHATASE"/>
    <property type="match status" value="1"/>
</dbReference>
<dbReference type="GO" id="GO:0005829">
    <property type="term" value="C:cytosol"/>
    <property type="evidence" value="ECO:0007669"/>
    <property type="project" value="TreeGrafter"/>
</dbReference>